<gene>
    <name evidence="1" type="ORF">NEE01_00195</name>
</gene>
<name>A0AA42CSB7_9SPHN</name>
<reference evidence="1" key="1">
    <citation type="submission" date="2022-06" db="EMBL/GenBank/DDBJ databases">
        <title>Sphingomonas sp. nov. isolated from rhizosphere soil of tomato.</title>
        <authorList>
            <person name="Dong H."/>
            <person name="Gao R."/>
        </authorList>
    </citation>
    <scope>NUCLEOTIDE SEQUENCE</scope>
    <source>
        <strain evidence="1">MMSM24</strain>
    </source>
</reference>
<dbReference type="Proteomes" id="UP001165565">
    <property type="component" value="Unassembled WGS sequence"/>
</dbReference>
<proteinExistence type="predicted"/>
<comment type="caution">
    <text evidence="1">The sequence shown here is derived from an EMBL/GenBank/DDBJ whole genome shotgun (WGS) entry which is preliminary data.</text>
</comment>
<dbReference type="AlphaFoldDB" id="A0AA42CSB7"/>
<sequence>MAYVAFAETPDALGTTVGLYRAAPPAAAPTPAFSALEWSVVAIAERDGLASLREPGRIAVALGTLFGEPRPKPRLADPRLEALRRMAVLSWHFGYTVPGEDVRDFLAAGFSNDHYELLVDSISVAQARARRNRKHQ</sequence>
<evidence type="ECO:0000313" key="2">
    <source>
        <dbReference type="Proteomes" id="UP001165565"/>
    </source>
</evidence>
<dbReference type="EMBL" id="JANFAV010000001">
    <property type="protein sequence ID" value="MCW6533193.1"/>
    <property type="molecule type" value="Genomic_DNA"/>
</dbReference>
<organism evidence="1 2">
    <name type="scientific">Sphingomonas lycopersici</name>
    <dbReference type="NCBI Taxonomy" id="2951807"/>
    <lineage>
        <taxon>Bacteria</taxon>
        <taxon>Pseudomonadati</taxon>
        <taxon>Pseudomonadota</taxon>
        <taxon>Alphaproteobacteria</taxon>
        <taxon>Sphingomonadales</taxon>
        <taxon>Sphingomonadaceae</taxon>
        <taxon>Sphingomonas</taxon>
    </lineage>
</organism>
<evidence type="ECO:0000313" key="1">
    <source>
        <dbReference type="EMBL" id="MCW6533193.1"/>
    </source>
</evidence>
<protein>
    <submittedName>
        <fullName evidence="1">Uncharacterized protein</fullName>
    </submittedName>
</protein>
<keyword evidence="2" id="KW-1185">Reference proteome</keyword>
<accession>A0AA42CSB7</accession>
<dbReference type="RefSeq" id="WP_179514497.1">
    <property type="nucleotide sequence ID" value="NZ_JANFAU010000001.1"/>
</dbReference>